<reference evidence="5" key="1">
    <citation type="journal article" date="2019" name="Int. J. Syst. Evol. Microbiol.">
        <title>The Global Catalogue of Microorganisms (GCM) 10K type strain sequencing project: providing services to taxonomists for standard genome sequencing and annotation.</title>
        <authorList>
            <consortium name="The Broad Institute Genomics Platform"/>
            <consortium name="The Broad Institute Genome Sequencing Center for Infectious Disease"/>
            <person name="Wu L."/>
            <person name="Ma J."/>
        </authorList>
    </citation>
    <scope>NUCLEOTIDE SEQUENCE [LARGE SCALE GENOMIC DNA]</scope>
    <source>
        <strain evidence="5">JCM 17591</strain>
    </source>
</reference>
<feature type="region of interest" description="Disordered" evidence="2">
    <location>
        <begin position="1"/>
        <end position="109"/>
    </location>
</feature>
<sequence>MDPVSGKDGYIKPPPGLLPPPREPEGVPQREQVPAVPGGMPFFTPNPGPNPTTGPTIPNFRPPANAPVPAPTAPPAPPAPPAQVPAAPPAPPAEPAPVTAQTVQVTRPDSVPAPSWTLVLADGSRVALGGATFIGRNPTATGAAPDAAVLPLADPAKSLSKTHALLVPELDYLMVTDLHSTNGLAVIAPNGAVTVLEPGRTSPVKTGSQLQLGSFTVTVKRD</sequence>
<keyword evidence="5" id="KW-1185">Reference proteome</keyword>
<feature type="compositionally biased region" description="Pro residues" evidence="2">
    <location>
        <begin position="60"/>
        <end position="95"/>
    </location>
</feature>
<dbReference type="InterPro" id="IPR008984">
    <property type="entry name" value="SMAD_FHA_dom_sf"/>
</dbReference>
<dbReference type="SUPFAM" id="SSF49879">
    <property type="entry name" value="SMAD/FHA domain"/>
    <property type="match status" value="1"/>
</dbReference>
<protein>
    <recommendedName>
        <fullName evidence="3">FHA domain-containing protein</fullName>
    </recommendedName>
</protein>
<evidence type="ECO:0000256" key="2">
    <source>
        <dbReference type="SAM" id="MobiDB-lite"/>
    </source>
</evidence>
<evidence type="ECO:0000259" key="3">
    <source>
        <dbReference type="PROSITE" id="PS50006"/>
    </source>
</evidence>
<accession>A0ABP8A5H0</accession>
<comment type="caution">
    <text evidence="4">The sequence shown here is derived from an EMBL/GenBank/DDBJ whole genome shotgun (WGS) entry which is preliminary data.</text>
</comment>
<dbReference type="Pfam" id="PF00498">
    <property type="entry name" value="FHA"/>
    <property type="match status" value="1"/>
</dbReference>
<dbReference type="PROSITE" id="PS50006">
    <property type="entry name" value="FHA_DOMAIN"/>
    <property type="match status" value="1"/>
</dbReference>
<evidence type="ECO:0000313" key="4">
    <source>
        <dbReference type="EMBL" id="GAA4178221.1"/>
    </source>
</evidence>
<dbReference type="CDD" id="cd00060">
    <property type="entry name" value="FHA"/>
    <property type="match status" value="1"/>
</dbReference>
<proteinExistence type="predicted"/>
<organism evidence="4 5">
    <name type="scientific">Gryllotalpicola koreensis</name>
    <dbReference type="NCBI Taxonomy" id="993086"/>
    <lineage>
        <taxon>Bacteria</taxon>
        <taxon>Bacillati</taxon>
        <taxon>Actinomycetota</taxon>
        <taxon>Actinomycetes</taxon>
        <taxon>Micrococcales</taxon>
        <taxon>Microbacteriaceae</taxon>
        <taxon>Gryllotalpicola</taxon>
    </lineage>
</organism>
<dbReference type="EMBL" id="BAABBW010000004">
    <property type="protein sequence ID" value="GAA4178221.1"/>
    <property type="molecule type" value="Genomic_DNA"/>
</dbReference>
<dbReference type="InterPro" id="IPR000253">
    <property type="entry name" value="FHA_dom"/>
</dbReference>
<keyword evidence="1" id="KW-0597">Phosphoprotein</keyword>
<feature type="compositionally biased region" description="Low complexity" evidence="2">
    <location>
        <begin position="26"/>
        <end position="43"/>
    </location>
</feature>
<name>A0ABP8A5H0_9MICO</name>
<dbReference type="Proteomes" id="UP001501079">
    <property type="component" value="Unassembled WGS sequence"/>
</dbReference>
<gene>
    <name evidence="4" type="ORF">GCM10022287_28220</name>
</gene>
<dbReference type="Gene3D" id="2.60.200.20">
    <property type="match status" value="1"/>
</dbReference>
<evidence type="ECO:0000256" key="1">
    <source>
        <dbReference type="ARBA" id="ARBA00022553"/>
    </source>
</evidence>
<feature type="compositionally biased region" description="Pro residues" evidence="2">
    <location>
        <begin position="12"/>
        <end position="21"/>
    </location>
</feature>
<dbReference type="PRINTS" id="PR01217">
    <property type="entry name" value="PRICHEXTENSN"/>
</dbReference>
<evidence type="ECO:0000313" key="5">
    <source>
        <dbReference type="Proteomes" id="UP001501079"/>
    </source>
</evidence>
<feature type="domain" description="FHA" evidence="3">
    <location>
        <begin position="132"/>
        <end position="186"/>
    </location>
</feature>